<dbReference type="AlphaFoldDB" id="A0A3P6TJU1"/>
<gene>
    <name evidence="2" type="ORF">CGOC_LOCUS7804</name>
</gene>
<dbReference type="OrthoDB" id="6132182at2759"/>
<dbReference type="EMBL" id="UYRV01027621">
    <property type="protein sequence ID" value="VDK81225.1"/>
    <property type="molecule type" value="Genomic_DNA"/>
</dbReference>
<name>A0A3P6TJU1_CYLGO</name>
<evidence type="ECO:0000313" key="2">
    <source>
        <dbReference type="EMBL" id="VDK81225.1"/>
    </source>
</evidence>
<protein>
    <submittedName>
        <fullName evidence="2">Uncharacterized protein</fullName>
    </submittedName>
</protein>
<dbReference type="Proteomes" id="UP000271889">
    <property type="component" value="Unassembled WGS sequence"/>
</dbReference>
<keyword evidence="3" id="KW-1185">Reference proteome</keyword>
<evidence type="ECO:0000256" key="1">
    <source>
        <dbReference type="SAM" id="MobiDB-lite"/>
    </source>
</evidence>
<accession>A0A3P6TJU1</accession>
<evidence type="ECO:0000313" key="3">
    <source>
        <dbReference type="Proteomes" id="UP000271889"/>
    </source>
</evidence>
<organism evidence="2 3">
    <name type="scientific">Cylicostephanus goldi</name>
    <name type="common">Nematode worm</name>
    <dbReference type="NCBI Taxonomy" id="71465"/>
    <lineage>
        <taxon>Eukaryota</taxon>
        <taxon>Metazoa</taxon>
        <taxon>Ecdysozoa</taxon>
        <taxon>Nematoda</taxon>
        <taxon>Chromadorea</taxon>
        <taxon>Rhabditida</taxon>
        <taxon>Rhabditina</taxon>
        <taxon>Rhabditomorpha</taxon>
        <taxon>Strongyloidea</taxon>
        <taxon>Strongylidae</taxon>
        <taxon>Cylicostephanus</taxon>
    </lineage>
</organism>
<sequence>MIFGSKSFQDCKKNLLFTGVGPPGVQPPPSFQAEDWYPSNLPTVKPPRRSKGFETTQIPLSDTTKLTGNDIVPSFFTSISPSTSDGTTTQLPEVTTTIAVVTVVDSDETIEDLANNGTNLVSEDAVLESSTELEEGISSSAEVPSSSEEESTTFVSSSTTVKRGADDESRTSEIKREFKSSKVNSVRGVALL</sequence>
<proteinExistence type="predicted"/>
<reference evidence="2 3" key="1">
    <citation type="submission" date="2018-11" db="EMBL/GenBank/DDBJ databases">
        <authorList>
            <consortium name="Pathogen Informatics"/>
        </authorList>
    </citation>
    <scope>NUCLEOTIDE SEQUENCE [LARGE SCALE GENOMIC DNA]</scope>
</reference>
<feature type="compositionally biased region" description="Low complexity" evidence="1">
    <location>
        <begin position="138"/>
        <end position="161"/>
    </location>
</feature>
<feature type="compositionally biased region" description="Basic and acidic residues" evidence="1">
    <location>
        <begin position="163"/>
        <end position="174"/>
    </location>
</feature>
<feature type="region of interest" description="Disordered" evidence="1">
    <location>
        <begin position="132"/>
        <end position="174"/>
    </location>
</feature>